<sequence length="437" mass="46526">MDKWLNHPTAAKLLALGIAILMWAVVHYNQEAPPNTVATTTKTKTLTLNVQPYGLDESNFVLTEFNPGSVTIKVSGSSAALLAKTENYKLQVDLRPLGEGTHKVEIDANLPRGLDLVDIEPSTVQVTLVALQTKEFEVEVVTEGSPAKGYKAGTPIVKPSNKVHVTLPDNVMERVASVRANISIDGEQETIKNKGVKLAAYDEKGKVIENAKLEPAVVEVEVPITNPFKTIPLQFKLSGHMPTGLSIASFKPDAEQVTVYGPQDALDKLEFLEVNVPLDDLKNSGKVTIPLTIGAPIIEVSPAQIEISVEVVLSETRTLEGLPITWKGLNDGLSVKITDPASGMADIVVQGAPSILGSLKPGDVDVYTELSNRGPGTYTVPLTVNLERFMEQVGGTNSITVEITSDVPVNVPEEGAAEGDGTTTQAGSEAEAVTTTP</sequence>
<accession>A0ABW0R1K6</accession>
<evidence type="ECO:0000256" key="1">
    <source>
        <dbReference type="SAM" id="MobiDB-lite"/>
    </source>
</evidence>
<protein>
    <submittedName>
        <fullName evidence="2">YbbR-like domain-containing protein</fullName>
    </submittedName>
</protein>
<dbReference type="Gene3D" id="2.170.120.30">
    <property type="match status" value="2"/>
</dbReference>
<proteinExistence type="predicted"/>
<dbReference type="EMBL" id="JBHSNC010000050">
    <property type="protein sequence ID" value="MFC5531005.1"/>
    <property type="molecule type" value="Genomic_DNA"/>
</dbReference>
<reference evidence="3" key="1">
    <citation type="journal article" date="2019" name="Int. J. Syst. Evol. Microbiol.">
        <title>The Global Catalogue of Microorganisms (GCM) 10K type strain sequencing project: providing services to taxonomists for standard genome sequencing and annotation.</title>
        <authorList>
            <consortium name="The Broad Institute Genomics Platform"/>
            <consortium name="The Broad Institute Genome Sequencing Center for Infectious Disease"/>
            <person name="Wu L."/>
            <person name="Ma J."/>
        </authorList>
    </citation>
    <scope>NUCLEOTIDE SEQUENCE [LARGE SCALE GENOMIC DNA]</scope>
    <source>
        <strain evidence="3">CGMCC 1.18578</strain>
    </source>
</reference>
<evidence type="ECO:0000313" key="3">
    <source>
        <dbReference type="Proteomes" id="UP001596108"/>
    </source>
</evidence>
<dbReference type="PANTHER" id="PTHR37804">
    <property type="entry name" value="CDAA REGULATORY PROTEIN CDAR"/>
    <property type="match status" value="1"/>
</dbReference>
<evidence type="ECO:0000313" key="2">
    <source>
        <dbReference type="EMBL" id="MFC5531005.1"/>
    </source>
</evidence>
<dbReference type="Gene3D" id="2.170.120.40">
    <property type="entry name" value="YbbR-like domain"/>
    <property type="match status" value="2"/>
</dbReference>
<feature type="compositionally biased region" description="Polar residues" evidence="1">
    <location>
        <begin position="421"/>
        <end position="437"/>
    </location>
</feature>
<dbReference type="RefSeq" id="WP_378112951.1">
    <property type="nucleotide sequence ID" value="NZ_JBHSNC010000050.1"/>
</dbReference>
<dbReference type="InterPro" id="IPR053154">
    <property type="entry name" value="c-di-AMP_regulator"/>
</dbReference>
<name>A0ABW0R1K6_9BACL</name>
<dbReference type="PANTHER" id="PTHR37804:SF1">
    <property type="entry name" value="CDAA REGULATORY PROTEIN CDAR"/>
    <property type="match status" value="1"/>
</dbReference>
<dbReference type="Proteomes" id="UP001596108">
    <property type="component" value="Unassembled WGS sequence"/>
</dbReference>
<organism evidence="2 3">
    <name type="scientific">Cohnella yongneupensis</name>
    <dbReference type="NCBI Taxonomy" id="425006"/>
    <lineage>
        <taxon>Bacteria</taxon>
        <taxon>Bacillati</taxon>
        <taxon>Bacillota</taxon>
        <taxon>Bacilli</taxon>
        <taxon>Bacillales</taxon>
        <taxon>Paenibacillaceae</taxon>
        <taxon>Cohnella</taxon>
    </lineage>
</organism>
<feature type="region of interest" description="Disordered" evidence="1">
    <location>
        <begin position="411"/>
        <end position="437"/>
    </location>
</feature>
<dbReference type="Pfam" id="PF07949">
    <property type="entry name" value="YbbR"/>
    <property type="match status" value="3"/>
</dbReference>
<keyword evidence="3" id="KW-1185">Reference proteome</keyword>
<dbReference type="InterPro" id="IPR012505">
    <property type="entry name" value="YbbR"/>
</dbReference>
<gene>
    <name evidence="2" type="ORF">ACFPQ4_16370</name>
</gene>
<comment type="caution">
    <text evidence="2">The sequence shown here is derived from an EMBL/GenBank/DDBJ whole genome shotgun (WGS) entry which is preliminary data.</text>
</comment>